<dbReference type="Proteomes" id="UP000095210">
    <property type="component" value="Chromosome"/>
</dbReference>
<proteinExistence type="predicted"/>
<protein>
    <recommendedName>
        <fullName evidence="3">WXG repeat protein</fullName>
    </recommendedName>
</protein>
<dbReference type="EMBL" id="CP014859">
    <property type="protein sequence ID" value="AOS64195.1"/>
    <property type="molecule type" value="Genomic_DNA"/>
</dbReference>
<dbReference type="RefSeq" id="WP_157421145.1">
    <property type="nucleotide sequence ID" value="NZ_CP014859.1"/>
</dbReference>
<keyword evidence="2" id="KW-1185">Reference proteome</keyword>
<dbReference type="AlphaFoldDB" id="A0AAC9HRR4"/>
<evidence type="ECO:0008006" key="3">
    <source>
        <dbReference type="Google" id="ProtNLM"/>
    </source>
</evidence>
<evidence type="ECO:0000313" key="1">
    <source>
        <dbReference type="EMBL" id="AOS64195.1"/>
    </source>
</evidence>
<name>A0AAC9HRR4_9PSEU</name>
<sequence length="231" mass="24676">MGLIEVQVPGYGRAEGADENFPYNAAAVVNNWAHLAQKVIVSEVIEQIKNCLGNPNKITDIATVWSSDAGSLINDARQGMLSTRLNLAAYWSGSAFESFNSYVEHVEEIIDHTYTVMKNMGGLVGELRAIVDSTYMSGIQFIGTCATEILQAAGSAAQNWMSLWGAVCGAILDALAAFTGATTDLLQSAIQTLGDYAQTGQALISQADDIRIPDALPSNATPSENWTVNPR</sequence>
<accession>A0AAC9HRR4</accession>
<reference evidence="2" key="1">
    <citation type="submission" date="2016-03" db="EMBL/GenBank/DDBJ databases">
        <title>Complete genome sequence of the type strain Actinoalloteichus hymeniacidonis DSM 45092.</title>
        <authorList>
            <person name="Schaffert L."/>
            <person name="Albersmeier A."/>
            <person name="Winkler A."/>
            <person name="Kalinowski J."/>
            <person name="Zotchev S."/>
            <person name="Ruckert C."/>
        </authorList>
    </citation>
    <scope>NUCLEOTIDE SEQUENCE [LARGE SCALE GENOMIC DNA]</scope>
    <source>
        <strain evidence="2">HPA177(T) (DSM 45092(T))</strain>
    </source>
</reference>
<gene>
    <name evidence="1" type="ORF">TL08_16975</name>
</gene>
<dbReference type="KEGG" id="ahm:TL08_16975"/>
<evidence type="ECO:0000313" key="2">
    <source>
        <dbReference type="Proteomes" id="UP000095210"/>
    </source>
</evidence>
<organism evidence="1 2">
    <name type="scientific">Actinoalloteichus hymeniacidonis</name>
    <dbReference type="NCBI Taxonomy" id="340345"/>
    <lineage>
        <taxon>Bacteria</taxon>
        <taxon>Bacillati</taxon>
        <taxon>Actinomycetota</taxon>
        <taxon>Actinomycetes</taxon>
        <taxon>Pseudonocardiales</taxon>
        <taxon>Pseudonocardiaceae</taxon>
        <taxon>Actinoalloteichus</taxon>
    </lineage>
</organism>